<gene>
    <name evidence="4" type="ORF">L195_g023145</name>
    <name evidence="2" type="ORF">L195_g042529</name>
    <name evidence="3" type="ORF">L195_g042530</name>
</gene>
<evidence type="ECO:0000313" key="2">
    <source>
        <dbReference type="EMBL" id="PNX86451.1"/>
    </source>
</evidence>
<feature type="region of interest" description="Disordered" evidence="1">
    <location>
        <begin position="44"/>
        <end position="65"/>
    </location>
</feature>
<dbReference type="Proteomes" id="UP000236291">
    <property type="component" value="Unassembled WGS sequence"/>
</dbReference>
<feature type="compositionally biased region" description="Basic and acidic residues" evidence="1">
    <location>
        <begin position="56"/>
        <end position="65"/>
    </location>
</feature>
<reference evidence="2 5" key="1">
    <citation type="journal article" date="2014" name="Am. J. Bot.">
        <title>Genome assembly and annotation for red clover (Trifolium pratense; Fabaceae).</title>
        <authorList>
            <person name="Istvanek J."/>
            <person name="Jaros M."/>
            <person name="Krenek A."/>
            <person name="Repkova J."/>
        </authorList>
    </citation>
    <scope>NUCLEOTIDE SEQUENCE [LARGE SCALE GENOMIC DNA]</scope>
    <source>
        <strain evidence="5">cv. Tatra</strain>
        <tissue evidence="2">Young leaves</tissue>
    </source>
</reference>
<protein>
    <submittedName>
        <fullName evidence="2">Uncharacterized protein</fullName>
    </submittedName>
</protein>
<dbReference type="EMBL" id="ASHM01051224">
    <property type="protein sequence ID" value="PNX86451.1"/>
    <property type="molecule type" value="Genomic_DNA"/>
</dbReference>
<evidence type="ECO:0000256" key="1">
    <source>
        <dbReference type="SAM" id="MobiDB-lite"/>
    </source>
</evidence>
<accession>A0A2K3M6N2</accession>
<dbReference type="AlphaFoldDB" id="A0A2K3M6N2"/>
<evidence type="ECO:0000313" key="5">
    <source>
        <dbReference type="Proteomes" id="UP000236291"/>
    </source>
</evidence>
<sequence>MADCQKSAISAVKHHDTAMPSFTNWPWRLPKYRPPQFDMALPWPIFDNTDDDENDKDYPRLIGKE</sequence>
<evidence type="ECO:0000313" key="4">
    <source>
        <dbReference type="EMBL" id="PNX99874.1"/>
    </source>
</evidence>
<proteinExistence type="predicted"/>
<dbReference type="EMBL" id="ASHM01018260">
    <property type="protein sequence ID" value="PNX99874.1"/>
    <property type="molecule type" value="Genomic_DNA"/>
</dbReference>
<dbReference type="EMBL" id="ASHM01051232">
    <property type="protein sequence ID" value="PNX86452.1"/>
    <property type="molecule type" value="Genomic_DNA"/>
</dbReference>
<evidence type="ECO:0000313" key="3">
    <source>
        <dbReference type="EMBL" id="PNX86452.1"/>
    </source>
</evidence>
<name>A0A2K3M6N2_TRIPR</name>
<comment type="caution">
    <text evidence="2">The sequence shown here is derived from an EMBL/GenBank/DDBJ whole genome shotgun (WGS) entry which is preliminary data.</text>
</comment>
<organism evidence="2 5">
    <name type="scientific">Trifolium pratense</name>
    <name type="common">Red clover</name>
    <dbReference type="NCBI Taxonomy" id="57577"/>
    <lineage>
        <taxon>Eukaryota</taxon>
        <taxon>Viridiplantae</taxon>
        <taxon>Streptophyta</taxon>
        <taxon>Embryophyta</taxon>
        <taxon>Tracheophyta</taxon>
        <taxon>Spermatophyta</taxon>
        <taxon>Magnoliopsida</taxon>
        <taxon>eudicotyledons</taxon>
        <taxon>Gunneridae</taxon>
        <taxon>Pentapetalae</taxon>
        <taxon>rosids</taxon>
        <taxon>fabids</taxon>
        <taxon>Fabales</taxon>
        <taxon>Fabaceae</taxon>
        <taxon>Papilionoideae</taxon>
        <taxon>50 kb inversion clade</taxon>
        <taxon>NPAAA clade</taxon>
        <taxon>Hologalegina</taxon>
        <taxon>IRL clade</taxon>
        <taxon>Trifolieae</taxon>
        <taxon>Trifolium</taxon>
    </lineage>
</organism>
<reference evidence="2 5" key="2">
    <citation type="journal article" date="2017" name="Front. Plant Sci.">
        <title>Gene Classification and Mining of Molecular Markers Useful in Red Clover (Trifolium pratense) Breeding.</title>
        <authorList>
            <person name="Istvanek J."/>
            <person name="Dluhosova J."/>
            <person name="Dluhos P."/>
            <person name="Patkova L."/>
            <person name="Nedelnik J."/>
            <person name="Repkova J."/>
        </authorList>
    </citation>
    <scope>NUCLEOTIDE SEQUENCE [LARGE SCALE GENOMIC DNA]</scope>
    <source>
        <strain evidence="5">cv. Tatra</strain>
        <tissue evidence="2">Young leaves</tissue>
    </source>
</reference>